<dbReference type="Gene3D" id="3.40.50.2000">
    <property type="entry name" value="Glycogen Phosphorylase B"/>
    <property type="match status" value="2"/>
</dbReference>
<organism evidence="4 5">
    <name type="scientific">Microbacterium bandirmense</name>
    <dbReference type="NCBI Taxonomy" id="3122050"/>
    <lineage>
        <taxon>Bacteria</taxon>
        <taxon>Bacillati</taxon>
        <taxon>Actinomycetota</taxon>
        <taxon>Actinomycetes</taxon>
        <taxon>Micrococcales</taxon>
        <taxon>Microbacteriaceae</taxon>
        <taxon>Microbacterium</taxon>
    </lineage>
</organism>
<keyword evidence="5" id="KW-1185">Reference proteome</keyword>
<dbReference type="PANTHER" id="PTHR46401">
    <property type="entry name" value="GLYCOSYLTRANSFERASE WBBK-RELATED"/>
    <property type="match status" value="1"/>
</dbReference>
<evidence type="ECO:0000256" key="2">
    <source>
        <dbReference type="ARBA" id="ARBA00022679"/>
    </source>
</evidence>
<dbReference type="PANTHER" id="PTHR46401:SF2">
    <property type="entry name" value="GLYCOSYLTRANSFERASE WBBK-RELATED"/>
    <property type="match status" value="1"/>
</dbReference>
<accession>A0ABU8LAC0</accession>
<dbReference type="InterPro" id="IPR028098">
    <property type="entry name" value="Glyco_trans_4-like_N"/>
</dbReference>
<dbReference type="Pfam" id="PF13439">
    <property type="entry name" value="Glyco_transf_4"/>
    <property type="match status" value="1"/>
</dbReference>
<proteinExistence type="predicted"/>
<name>A0ABU8LAC0_9MICO</name>
<reference evidence="4 5" key="1">
    <citation type="submission" date="2024-02" db="EMBL/GenBank/DDBJ databases">
        <authorList>
            <person name="Saticioglu I.B."/>
        </authorList>
    </citation>
    <scope>NUCLEOTIDE SEQUENCE [LARGE SCALE GENOMIC DNA]</scope>
    <source>
        <strain evidence="4 5">Mu-80</strain>
    </source>
</reference>
<dbReference type="EMBL" id="JBBDGM010000005">
    <property type="protein sequence ID" value="MEJ1088243.1"/>
    <property type="molecule type" value="Genomic_DNA"/>
</dbReference>
<dbReference type="RefSeq" id="WP_337331909.1">
    <property type="nucleotide sequence ID" value="NZ_JBBDGM010000005.1"/>
</dbReference>
<comment type="caution">
    <text evidence="4">The sequence shown here is derived from an EMBL/GenBank/DDBJ whole genome shotgun (WGS) entry which is preliminary data.</text>
</comment>
<gene>
    <name evidence="4" type="ORF">WDU99_07940</name>
</gene>
<evidence type="ECO:0000313" key="4">
    <source>
        <dbReference type="EMBL" id="MEJ1088243.1"/>
    </source>
</evidence>
<protein>
    <submittedName>
        <fullName evidence="4">Glycosyltransferase family 1 protein</fullName>
    </submittedName>
</protein>
<evidence type="ECO:0000256" key="1">
    <source>
        <dbReference type="ARBA" id="ARBA00022676"/>
    </source>
</evidence>
<dbReference type="CDD" id="cd03809">
    <property type="entry name" value="GT4_MtfB-like"/>
    <property type="match status" value="1"/>
</dbReference>
<keyword evidence="2" id="KW-0808">Transferase</keyword>
<keyword evidence="1" id="KW-0328">Glycosyltransferase</keyword>
<evidence type="ECO:0000313" key="5">
    <source>
        <dbReference type="Proteomes" id="UP001371224"/>
    </source>
</evidence>
<dbReference type="Proteomes" id="UP001371224">
    <property type="component" value="Unassembled WGS sequence"/>
</dbReference>
<dbReference type="Pfam" id="PF13692">
    <property type="entry name" value="Glyco_trans_1_4"/>
    <property type="match status" value="1"/>
</dbReference>
<evidence type="ECO:0000259" key="3">
    <source>
        <dbReference type="Pfam" id="PF13439"/>
    </source>
</evidence>
<dbReference type="SUPFAM" id="SSF53756">
    <property type="entry name" value="UDP-Glycosyltransferase/glycogen phosphorylase"/>
    <property type="match status" value="1"/>
</dbReference>
<feature type="domain" description="Glycosyltransferase subfamily 4-like N-terminal" evidence="3">
    <location>
        <begin position="100"/>
        <end position="160"/>
    </location>
</feature>
<sequence length="349" mass="36650">MTTPRLSIARIATDTPMGAQAYEAQVISRAAAAMGTDWAVRELVMRSMRSPLAGNRRLPMGRVAQAPASVRRMLGRMLFRGDTVSHRTSLELPPAPHADVITLHDVVAWRFSDESAPVAAAIDEARRAAAVICVSQFTAKEAVEFLGVEDPHVVPNGIDPRYFDAAPLATEALVGLGLRGPYVLHAGGAATRKNLDALAVAWPLVHRERPDLTLALAGPARPRRTQLFDGMPGTVLLGRQPDDSMPGLVASATAIVVPSLYEGFGLPALEAMAAGVPVVAANTSSLPEVVGDAGLLVEPTGAAIADGLLQITAADAGIPTLIAAGRVRAAEFTWERSAAGHAAIWRSLR</sequence>